<dbReference type="InterPro" id="IPR020568">
    <property type="entry name" value="Ribosomal_Su5_D2-typ_SF"/>
</dbReference>
<gene>
    <name evidence="8" type="ORF">CANTADRAFT_22283</name>
</gene>
<dbReference type="OrthoDB" id="10254627at2759"/>
<dbReference type="GO" id="GO:0005763">
    <property type="term" value="C:mitochondrial small ribosomal subunit"/>
    <property type="evidence" value="ECO:0007669"/>
    <property type="project" value="EnsemblFungi"/>
</dbReference>
<comment type="similarity">
    <text evidence="1 7">Belongs to the universal ribosomal protein uS9 family.</text>
</comment>
<reference evidence="9" key="1">
    <citation type="submission" date="2016-05" db="EMBL/GenBank/DDBJ databases">
        <title>Comparative genomics of biotechnologically important yeasts.</title>
        <authorList>
            <consortium name="DOE Joint Genome Institute"/>
            <person name="Riley R."/>
            <person name="Haridas S."/>
            <person name="Wolfe K.H."/>
            <person name="Lopes M.R."/>
            <person name="Hittinger C.T."/>
            <person name="Goker M."/>
            <person name="Salamov A."/>
            <person name="Wisecaver J."/>
            <person name="Long T.M."/>
            <person name="Aerts A.L."/>
            <person name="Barry K."/>
            <person name="Choi C."/>
            <person name="Clum A."/>
            <person name="Coughlan A.Y."/>
            <person name="Deshpande S."/>
            <person name="Douglass A.P."/>
            <person name="Hanson S.J."/>
            <person name="Klenk H.-P."/>
            <person name="Labutti K."/>
            <person name="Lapidus A."/>
            <person name="Lindquist E."/>
            <person name="Lipzen A."/>
            <person name="Meier-Kolthoff J.P."/>
            <person name="Ohm R.A."/>
            <person name="Otillar R.P."/>
            <person name="Pangilinan J."/>
            <person name="Peng Y."/>
            <person name="Rokas A."/>
            <person name="Rosa C.A."/>
            <person name="Scheuner C."/>
            <person name="Sibirny A.A."/>
            <person name="Slot J.C."/>
            <person name="Stielow J.B."/>
            <person name="Sun H."/>
            <person name="Kurtzman C.P."/>
            <person name="Blackwell M."/>
            <person name="Grigoriev I.V."/>
            <person name="Jeffries T.W."/>
        </authorList>
    </citation>
    <scope>NUCLEOTIDE SEQUENCE [LARGE SCALE GENOMIC DNA]</scope>
    <source>
        <strain evidence="9">NRRL Y-17324</strain>
    </source>
</reference>
<dbReference type="Pfam" id="PF00380">
    <property type="entry name" value="Ribosomal_S9"/>
    <property type="match status" value="1"/>
</dbReference>
<accession>A0A1E4SFH4</accession>
<dbReference type="FunFam" id="3.30.230.10:FF:000001">
    <property type="entry name" value="30S ribosomal protein S9"/>
    <property type="match status" value="1"/>
</dbReference>
<evidence type="ECO:0000256" key="4">
    <source>
        <dbReference type="ARBA" id="ARBA00023274"/>
    </source>
</evidence>
<keyword evidence="9" id="KW-1185">Reference proteome</keyword>
<dbReference type="NCBIfam" id="NF001099">
    <property type="entry name" value="PRK00132.1"/>
    <property type="match status" value="1"/>
</dbReference>
<keyword evidence="3 7" id="KW-0689">Ribosomal protein</keyword>
<dbReference type="SUPFAM" id="SSF54211">
    <property type="entry name" value="Ribosomal protein S5 domain 2-like"/>
    <property type="match status" value="1"/>
</dbReference>
<dbReference type="EMBL" id="KV453913">
    <property type="protein sequence ID" value="ODV78264.1"/>
    <property type="molecule type" value="Genomic_DNA"/>
</dbReference>
<organism evidence="8 9">
    <name type="scientific">Suhomyces tanzawaensis NRRL Y-17324</name>
    <dbReference type="NCBI Taxonomy" id="984487"/>
    <lineage>
        <taxon>Eukaryota</taxon>
        <taxon>Fungi</taxon>
        <taxon>Dikarya</taxon>
        <taxon>Ascomycota</taxon>
        <taxon>Saccharomycotina</taxon>
        <taxon>Pichiomycetes</taxon>
        <taxon>Debaryomycetaceae</taxon>
        <taxon>Suhomyces</taxon>
    </lineage>
</organism>
<dbReference type="InterPro" id="IPR000754">
    <property type="entry name" value="Ribosomal_uS9"/>
</dbReference>
<evidence type="ECO:0000256" key="5">
    <source>
        <dbReference type="ARBA" id="ARBA00039318"/>
    </source>
</evidence>
<dbReference type="Gene3D" id="3.30.230.10">
    <property type="match status" value="1"/>
</dbReference>
<sequence length="310" mass="35009">MALRHSVNRVGLIPRRAFSTAATRLQEQGRPLVPPTLKERIKNAKITIRRDVTLGGLYHAEAERLRVIPKLKTFFGGIPVHEENMNELNAIIRKYINLPTRLLTDEELRATKFISFETYKEMTQSGTRFKALHFKELTQALHRLRSIDSQLMPKEVSEVLEKYRNNSGDSLTLTQKEKTLDEFGRAFGKAKRKASSAEVQVVRGEGEILVNGRSVTDYFPRDSDRQKLAYPFKVIGQEGGYNIFATVSGGGVSGQVEAVMYAVAKALIVFNPLLKPRLKKAGLMTSDSRIVERKKPGKVKARKSPTWVKR</sequence>
<dbReference type="GO" id="GO:0003735">
    <property type="term" value="F:structural constituent of ribosome"/>
    <property type="evidence" value="ECO:0007669"/>
    <property type="project" value="EnsemblFungi"/>
</dbReference>
<dbReference type="GO" id="GO:0003723">
    <property type="term" value="F:RNA binding"/>
    <property type="evidence" value="ECO:0007669"/>
    <property type="project" value="TreeGrafter"/>
</dbReference>
<dbReference type="InterPro" id="IPR020574">
    <property type="entry name" value="Ribosomal_uS9_CS"/>
</dbReference>
<keyword evidence="4 7" id="KW-0687">Ribonucleoprotein</keyword>
<evidence type="ECO:0000313" key="9">
    <source>
        <dbReference type="Proteomes" id="UP000094285"/>
    </source>
</evidence>
<dbReference type="InterPro" id="IPR023035">
    <property type="entry name" value="Ribosomal_uS9_bac/plastid"/>
</dbReference>
<evidence type="ECO:0000256" key="6">
    <source>
        <dbReference type="ARBA" id="ARBA00042623"/>
    </source>
</evidence>
<dbReference type="PANTHER" id="PTHR21569">
    <property type="entry name" value="RIBOSOMAL PROTEIN S9"/>
    <property type="match status" value="1"/>
</dbReference>
<keyword evidence="2" id="KW-0809">Transit peptide</keyword>
<dbReference type="GeneID" id="30980940"/>
<name>A0A1E4SFH4_9ASCO</name>
<dbReference type="PROSITE" id="PS00360">
    <property type="entry name" value="RIBOSOMAL_S9"/>
    <property type="match status" value="1"/>
</dbReference>
<dbReference type="PANTHER" id="PTHR21569:SF1">
    <property type="entry name" value="SMALL RIBOSOMAL SUBUNIT PROTEIN US9M"/>
    <property type="match status" value="1"/>
</dbReference>
<dbReference type="STRING" id="984487.A0A1E4SFH4"/>
<evidence type="ECO:0000256" key="3">
    <source>
        <dbReference type="ARBA" id="ARBA00022980"/>
    </source>
</evidence>
<proteinExistence type="inferred from homology"/>
<dbReference type="RefSeq" id="XP_020063386.1">
    <property type="nucleotide sequence ID" value="XM_020206803.1"/>
</dbReference>
<evidence type="ECO:0000256" key="7">
    <source>
        <dbReference type="RuleBase" id="RU003815"/>
    </source>
</evidence>
<evidence type="ECO:0000313" key="8">
    <source>
        <dbReference type="EMBL" id="ODV78264.1"/>
    </source>
</evidence>
<evidence type="ECO:0000256" key="1">
    <source>
        <dbReference type="ARBA" id="ARBA00005251"/>
    </source>
</evidence>
<evidence type="ECO:0000256" key="2">
    <source>
        <dbReference type="ARBA" id="ARBA00022946"/>
    </source>
</evidence>
<dbReference type="AlphaFoldDB" id="A0A1E4SFH4"/>
<dbReference type="GO" id="GO:0006412">
    <property type="term" value="P:translation"/>
    <property type="evidence" value="ECO:0007669"/>
    <property type="project" value="InterPro"/>
</dbReference>
<protein>
    <recommendedName>
        <fullName evidence="5">Small ribosomal subunit protein uS9m</fullName>
    </recommendedName>
    <alternativeName>
        <fullName evidence="6">37S ribosomal protein S9, mitochondrial</fullName>
    </alternativeName>
</protein>
<dbReference type="InterPro" id="IPR014721">
    <property type="entry name" value="Ribsml_uS5_D2-typ_fold_subgr"/>
</dbReference>
<dbReference type="Proteomes" id="UP000094285">
    <property type="component" value="Unassembled WGS sequence"/>
</dbReference>